<dbReference type="Proteomes" id="UP000192468">
    <property type="component" value="Unassembled WGS sequence"/>
</dbReference>
<dbReference type="SUPFAM" id="SSF51735">
    <property type="entry name" value="NAD(P)-binding Rossmann-fold domains"/>
    <property type="match status" value="1"/>
</dbReference>
<evidence type="ECO:0000256" key="4">
    <source>
        <dbReference type="ARBA" id="ARBA00023002"/>
    </source>
</evidence>
<evidence type="ECO:0000256" key="6">
    <source>
        <dbReference type="ARBA" id="ARBA00047473"/>
    </source>
</evidence>
<evidence type="ECO:0000256" key="8">
    <source>
        <dbReference type="PIRSR" id="PIRSR500134-1"/>
    </source>
</evidence>
<dbReference type="GO" id="GO:0006065">
    <property type="term" value="P:UDP-glucuronate biosynthetic process"/>
    <property type="evidence" value="ECO:0007669"/>
    <property type="project" value="UniProtKB-UniPathway"/>
</dbReference>
<feature type="binding site" evidence="9">
    <location>
        <position position="208"/>
    </location>
    <ligand>
        <name>substrate</name>
    </ligand>
</feature>
<dbReference type="OrthoDB" id="9803238at2"/>
<dbReference type="GO" id="GO:0000271">
    <property type="term" value="P:polysaccharide biosynthetic process"/>
    <property type="evidence" value="ECO:0007669"/>
    <property type="project" value="InterPro"/>
</dbReference>
<dbReference type="PANTHER" id="PTHR43750:SF3">
    <property type="entry name" value="UDP-GLUCOSE 6-DEHYDROGENASE TUAD"/>
    <property type="match status" value="1"/>
</dbReference>
<dbReference type="Pfam" id="PF00984">
    <property type="entry name" value="UDPG_MGDP_dh"/>
    <property type="match status" value="1"/>
</dbReference>
<evidence type="ECO:0000256" key="3">
    <source>
        <dbReference type="ARBA" id="ARBA00012954"/>
    </source>
</evidence>
<protein>
    <recommendedName>
        <fullName evidence="3 7">UDP-glucose 6-dehydrogenase</fullName>
        <ecNumber evidence="3 7">1.1.1.22</ecNumber>
    </recommendedName>
</protein>
<dbReference type="InterPro" id="IPR014026">
    <property type="entry name" value="UDP-Glc/GDP-Man_DH_dimer"/>
</dbReference>
<evidence type="ECO:0000256" key="5">
    <source>
        <dbReference type="ARBA" id="ARBA00023027"/>
    </source>
</evidence>
<reference evidence="12 13" key="1">
    <citation type="submission" date="2017-04" db="EMBL/GenBank/DDBJ databases">
        <authorList>
            <person name="Afonso C.L."/>
            <person name="Miller P.J."/>
            <person name="Scott M.A."/>
            <person name="Spackman E."/>
            <person name="Goraichik I."/>
            <person name="Dimitrov K.M."/>
            <person name="Suarez D.L."/>
            <person name="Swayne D.E."/>
        </authorList>
    </citation>
    <scope>NUCLEOTIDE SEQUENCE [LARGE SCALE GENOMIC DNA]</scope>
    <source>
        <strain evidence="12 13">DSM 12555</strain>
    </source>
</reference>
<dbReference type="EMBL" id="FWXH01000006">
    <property type="protein sequence ID" value="SMC24150.1"/>
    <property type="molecule type" value="Genomic_DNA"/>
</dbReference>
<dbReference type="Pfam" id="PF03721">
    <property type="entry name" value="UDPG_MGDP_dh_N"/>
    <property type="match status" value="1"/>
</dbReference>
<dbReference type="InterPro" id="IPR036220">
    <property type="entry name" value="UDP-Glc/GDP-Man_DH_C_sf"/>
</dbReference>
<dbReference type="InterPro" id="IPR014027">
    <property type="entry name" value="UDP-Glc/GDP-Man_DH_C"/>
</dbReference>
<feature type="binding site" evidence="9">
    <location>
        <begin position="253"/>
        <end position="257"/>
    </location>
    <ligand>
        <name>substrate</name>
    </ligand>
</feature>
<feature type="binding site" evidence="9">
    <location>
        <position position="324"/>
    </location>
    <ligand>
        <name>substrate</name>
    </ligand>
</feature>
<comment type="similarity">
    <text evidence="2 7">Belongs to the UDP-glucose/GDP-mannose dehydrogenase family.</text>
</comment>
<accession>A0A1W1XJI4</accession>
<dbReference type="GO" id="GO:0051287">
    <property type="term" value="F:NAD binding"/>
    <property type="evidence" value="ECO:0007669"/>
    <property type="project" value="InterPro"/>
</dbReference>
<dbReference type="InterPro" id="IPR001732">
    <property type="entry name" value="UDP-Glc/GDP-Man_DH_N"/>
</dbReference>
<dbReference type="STRING" id="1121291.SAMN02745134_02097"/>
<feature type="binding site" evidence="10">
    <location>
        <position position="123"/>
    </location>
    <ligand>
        <name>NAD(+)</name>
        <dbReference type="ChEBI" id="CHEBI:57540"/>
    </ligand>
</feature>
<dbReference type="UniPathway" id="UPA00038">
    <property type="reaction ID" value="UER00491"/>
</dbReference>
<proteinExistence type="inferred from homology"/>
<feature type="domain" description="UDP-glucose/GDP-mannose dehydrogenase C-terminal" evidence="11">
    <location>
        <begin position="317"/>
        <end position="419"/>
    </location>
</feature>
<dbReference type="EC" id="1.1.1.22" evidence="3 7"/>
<keyword evidence="5 7" id="KW-0520">NAD</keyword>
<dbReference type="PIRSF" id="PIRSF000124">
    <property type="entry name" value="UDPglc_GDPman_dh"/>
    <property type="match status" value="1"/>
</dbReference>
<evidence type="ECO:0000313" key="12">
    <source>
        <dbReference type="EMBL" id="SMC24150.1"/>
    </source>
</evidence>
<feature type="active site" description="Nucleophile" evidence="8">
    <location>
        <position position="264"/>
    </location>
</feature>
<dbReference type="PANTHER" id="PTHR43750">
    <property type="entry name" value="UDP-GLUCOSE 6-DEHYDROGENASE TUAD"/>
    <property type="match status" value="1"/>
</dbReference>
<feature type="binding site" evidence="10">
    <location>
        <position position="32"/>
    </location>
    <ligand>
        <name>NAD(+)</name>
        <dbReference type="ChEBI" id="CHEBI:57540"/>
    </ligand>
</feature>
<evidence type="ECO:0000256" key="9">
    <source>
        <dbReference type="PIRSR" id="PIRSR500134-2"/>
    </source>
</evidence>
<dbReference type="InterPro" id="IPR017476">
    <property type="entry name" value="UDP-Glc/GDP-Man"/>
</dbReference>
<feature type="binding site" evidence="10">
    <location>
        <position position="156"/>
    </location>
    <ligand>
        <name>NAD(+)</name>
        <dbReference type="ChEBI" id="CHEBI:57540"/>
    </ligand>
</feature>
<evidence type="ECO:0000256" key="7">
    <source>
        <dbReference type="PIRNR" id="PIRNR000124"/>
    </source>
</evidence>
<dbReference type="InterPro" id="IPR028357">
    <property type="entry name" value="UDPglc_DH_bac"/>
</dbReference>
<dbReference type="Gene3D" id="1.20.5.100">
    <property type="entry name" value="Cytochrome c1, transmembrane anchor, C-terminal"/>
    <property type="match status" value="1"/>
</dbReference>
<feature type="binding site" evidence="9">
    <location>
        <begin position="153"/>
        <end position="156"/>
    </location>
    <ligand>
        <name>substrate</name>
    </ligand>
</feature>
<sequence length="435" mass="48822">MSKKITVIGTGYVGLVAAIGFADFGNDVIGVDIDKEKIDNLNKGISPIYEQSIYEYLNRNLKSKRLRFSSDISSSLKDCEVIFIGVGTPPKENGEADLSQVENVVKEICKNLNGYKTIVLKSTVPIGTNRWVKDYIKKETNSDNFDVVSNPEFLREGRAINDFFHPDRVVIGYESEKSKEIIEDIYKSLYLIETPFVWCNYETAELIKYANNAFLATKITFINQIANLSEAIGANVIQVAKAMGMDGRIGPKFLHAGPGYGGSCFPKDTKALVEIGNKYNVNMSLVKEVINLNELQKNKMIHKLKRILPDLSNKCVAILGLAFKAETDDMRESPAISIINKLLENNVTIKVHDPKAISNAKQIFGDKLIYCDNAIEAVNDADALMLVTDWNEYRNLNLNIIAKLMKNKILIDTRNMLDMEKVKEHGFIYEGLGRR</sequence>
<evidence type="ECO:0000259" key="11">
    <source>
        <dbReference type="SMART" id="SM00984"/>
    </source>
</evidence>
<dbReference type="InterPro" id="IPR036291">
    <property type="entry name" value="NAD(P)-bd_dom_sf"/>
</dbReference>
<evidence type="ECO:0000256" key="1">
    <source>
        <dbReference type="ARBA" id="ARBA00004701"/>
    </source>
</evidence>
<organism evidence="12 13">
    <name type="scientific">Clostridium acidisoli DSM 12555</name>
    <dbReference type="NCBI Taxonomy" id="1121291"/>
    <lineage>
        <taxon>Bacteria</taxon>
        <taxon>Bacillati</taxon>
        <taxon>Bacillota</taxon>
        <taxon>Clostridia</taxon>
        <taxon>Eubacteriales</taxon>
        <taxon>Clostridiaceae</taxon>
        <taxon>Clostridium</taxon>
    </lineage>
</organism>
<dbReference type="Gene3D" id="3.40.50.720">
    <property type="entry name" value="NAD(P)-binding Rossmann-like Domain"/>
    <property type="match status" value="2"/>
</dbReference>
<evidence type="ECO:0000256" key="2">
    <source>
        <dbReference type="ARBA" id="ARBA00006601"/>
    </source>
</evidence>
<evidence type="ECO:0000313" key="13">
    <source>
        <dbReference type="Proteomes" id="UP000192468"/>
    </source>
</evidence>
<gene>
    <name evidence="12" type="ORF">SAMN02745134_02097</name>
</gene>
<dbReference type="RefSeq" id="WP_084115839.1">
    <property type="nucleotide sequence ID" value="NZ_FWXH01000006.1"/>
</dbReference>
<dbReference type="InterPro" id="IPR008927">
    <property type="entry name" value="6-PGluconate_DH-like_C_sf"/>
</dbReference>
<feature type="binding site" evidence="10">
    <location>
        <position position="267"/>
    </location>
    <ligand>
        <name>NAD(+)</name>
        <dbReference type="ChEBI" id="CHEBI:57540"/>
    </ligand>
</feature>
<feature type="binding site" evidence="10">
    <location>
        <position position="88"/>
    </location>
    <ligand>
        <name>NAD(+)</name>
        <dbReference type="ChEBI" id="CHEBI:57540"/>
    </ligand>
</feature>
<dbReference type="PIRSF" id="PIRSF500134">
    <property type="entry name" value="UDPglc_DH_bac"/>
    <property type="match status" value="1"/>
</dbReference>
<dbReference type="GO" id="GO:0003979">
    <property type="term" value="F:UDP-glucose 6-dehydrogenase activity"/>
    <property type="evidence" value="ECO:0007669"/>
    <property type="project" value="UniProtKB-EC"/>
</dbReference>
<dbReference type="SMART" id="SM00984">
    <property type="entry name" value="UDPG_MGDP_dh_C"/>
    <property type="match status" value="1"/>
</dbReference>
<dbReference type="SUPFAM" id="SSF52413">
    <property type="entry name" value="UDP-glucose/GDP-mannose dehydrogenase C-terminal domain"/>
    <property type="match status" value="1"/>
</dbReference>
<keyword evidence="13" id="KW-1185">Reference proteome</keyword>
<feature type="binding site" evidence="10">
    <location>
        <position position="37"/>
    </location>
    <ligand>
        <name>NAD(+)</name>
        <dbReference type="ChEBI" id="CHEBI:57540"/>
    </ligand>
</feature>
<feature type="binding site" evidence="10">
    <location>
        <position position="331"/>
    </location>
    <ligand>
        <name>NAD(+)</name>
        <dbReference type="ChEBI" id="CHEBI:57540"/>
    </ligand>
</feature>
<comment type="catalytic activity">
    <reaction evidence="6 7">
        <text>UDP-alpha-D-glucose + 2 NAD(+) + H2O = UDP-alpha-D-glucuronate + 2 NADH + 3 H(+)</text>
        <dbReference type="Rhea" id="RHEA:23596"/>
        <dbReference type="ChEBI" id="CHEBI:15377"/>
        <dbReference type="ChEBI" id="CHEBI:15378"/>
        <dbReference type="ChEBI" id="CHEBI:57540"/>
        <dbReference type="ChEBI" id="CHEBI:57945"/>
        <dbReference type="ChEBI" id="CHEBI:58052"/>
        <dbReference type="ChEBI" id="CHEBI:58885"/>
        <dbReference type="EC" id="1.1.1.22"/>
    </reaction>
</comment>
<dbReference type="Pfam" id="PF03720">
    <property type="entry name" value="UDPG_MGDP_dh_C"/>
    <property type="match status" value="1"/>
</dbReference>
<dbReference type="NCBIfam" id="TIGR03026">
    <property type="entry name" value="NDP-sugDHase"/>
    <property type="match status" value="1"/>
</dbReference>
<feature type="binding site" evidence="9">
    <location>
        <position position="261"/>
    </location>
    <ligand>
        <name>substrate</name>
    </ligand>
</feature>
<comment type="pathway">
    <text evidence="1">Nucleotide-sugar biosynthesis; UDP-alpha-D-glucuronate biosynthesis; UDP-alpha-D-glucuronate from UDP-alpha-D-glucose: step 1/1.</text>
</comment>
<dbReference type="AlphaFoldDB" id="A0A1W1XJI4"/>
<dbReference type="SUPFAM" id="SSF48179">
    <property type="entry name" value="6-phosphogluconate dehydrogenase C-terminal domain-like"/>
    <property type="match status" value="1"/>
</dbReference>
<name>A0A1W1XJI4_9CLOT</name>
<evidence type="ECO:0000256" key="10">
    <source>
        <dbReference type="PIRSR" id="PIRSR500134-3"/>
    </source>
</evidence>
<keyword evidence="4 7" id="KW-0560">Oxidoreductase</keyword>